<organism evidence="2 3">
    <name type="scientific">Anncaliia algerae PRA339</name>
    <dbReference type="NCBI Taxonomy" id="1288291"/>
    <lineage>
        <taxon>Eukaryota</taxon>
        <taxon>Fungi</taxon>
        <taxon>Fungi incertae sedis</taxon>
        <taxon>Microsporidia</taxon>
        <taxon>Tubulinosematoidea</taxon>
        <taxon>Tubulinosematidae</taxon>
        <taxon>Anncaliia</taxon>
    </lineage>
</organism>
<sequence>MDKKQRETIWFVSNALFIINFTYWILQRIILLPDISLYYMNPILLIIVYSTLLIHLEIEEIMLSINFLCILFFATRPLNILLLPFFFNSLINTSIYYVSRKKSSKKDLIYKLCNFVVYKQNLMLMLRNFCQIISLPLSLVLLFFGKTNIFSFFTFTILLWKEYNEDKNMKHTFSTLRQFLDTLLPNYPVLGFYYLKTRNLLLFACELNEALKKKVKDS</sequence>
<dbReference type="VEuPathDB" id="MicrosporidiaDB:H312_02866"/>
<feature type="transmembrane region" description="Helical" evidence="1">
    <location>
        <begin position="38"/>
        <end position="56"/>
    </location>
</feature>
<keyword evidence="3" id="KW-1185">Reference proteome</keyword>
<proteinExistence type="predicted"/>
<dbReference type="AlphaFoldDB" id="A0A059EXY6"/>
<gene>
    <name evidence="2" type="ORF">H312_02866</name>
</gene>
<reference evidence="3" key="1">
    <citation type="submission" date="2013-02" db="EMBL/GenBank/DDBJ databases">
        <authorList>
            <consortium name="The Broad Institute Genome Sequencing Platform"/>
            <person name="Cuomo C."/>
            <person name="Becnel J."/>
            <person name="Sanscrainte N."/>
            <person name="Walker B."/>
            <person name="Young S.K."/>
            <person name="Zeng Q."/>
            <person name="Gargeya S."/>
            <person name="Fitzgerald M."/>
            <person name="Haas B."/>
            <person name="Abouelleil A."/>
            <person name="Alvarado L."/>
            <person name="Arachchi H.M."/>
            <person name="Berlin A.M."/>
            <person name="Chapman S.B."/>
            <person name="Dewar J."/>
            <person name="Goldberg J."/>
            <person name="Griggs A."/>
            <person name="Gujja S."/>
            <person name="Hansen M."/>
            <person name="Howarth C."/>
            <person name="Imamovic A."/>
            <person name="Larimer J."/>
            <person name="McCowan C."/>
            <person name="Murphy C."/>
            <person name="Neiman D."/>
            <person name="Pearson M."/>
            <person name="Priest M."/>
            <person name="Roberts A."/>
            <person name="Saif S."/>
            <person name="Shea T."/>
            <person name="Sisk P."/>
            <person name="Sykes S."/>
            <person name="Wortman J."/>
            <person name="Nusbaum C."/>
            <person name="Birren B."/>
        </authorList>
    </citation>
    <scope>NUCLEOTIDE SEQUENCE [LARGE SCALE GENOMIC DNA]</scope>
    <source>
        <strain evidence="3">PRA339</strain>
    </source>
</reference>
<evidence type="ECO:0000313" key="3">
    <source>
        <dbReference type="Proteomes" id="UP000030655"/>
    </source>
</evidence>
<name>A0A059EXY6_9MICR</name>
<dbReference type="HOGENOM" id="CLU_1266600_0_0_1"/>
<protein>
    <submittedName>
        <fullName evidence="2">Uncharacterized protein</fullName>
    </submittedName>
</protein>
<dbReference type="Proteomes" id="UP000030655">
    <property type="component" value="Unassembled WGS sequence"/>
</dbReference>
<feature type="transmembrane region" description="Helical" evidence="1">
    <location>
        <begin position="9"/>
        <end position="26"/>
    </location>
</feature>
<accession>A0A059EXY6</accession>
<evidence type="ECO:0000256" key="1">
    <source>
        <dbReference type="SAM" id="Phobius"/>
    </source>
</evidence>
<dbReference type="OrthoDB" id="2189427at2759"/>
<dbReference type="EMBL" id="KK365234">
    <property type="protein sequence ID" value="KCZ79737.1"/>
    <property type="molecule type" value="Genomic_DNA"/>
</dbReference>
<keyword evidence="1" id="KW-0472">Membrane</keyword>
<evidence type="ECO:0000313" key="2">
    <source>
        <dbReference type="EMBL" id="KCZ79737.1"/>
    </source>
</evidence>
<feature type="transmembrane region" description="Helical" evidence="1">
    <location>
        <begin position="63"/>
        <end position="87"/>
    </location>
</feature>
<keyword evidence="1" id="KW-1133">Transmembrane helix</keyword>
<keyword evidence="1" id="KW-0812">Transmembrane</keyword>
<feature type="transmembrane region" description="Helical" evidence="1">
    <location>
        <begin position="132"/>
        <end position="160"/>
    </location>
</feature>
<reference evidence="2 3" key="2">
    <citation type="submission" date="2014-03" db="EMBL/GenBank/DDBJ databases">
        <title>The Genome Sequence of Anncaliia algerae insect isolate PRA339.</title>
        <authorList>
            <consortium name="The Broad Institute Genome Sequencing Platform"/>
            <consortium name="The Broad Institute Genome Sequencing Center for Infectious Disease"/>
            <person name="Cuomo C."/>
            <person name="Becnel J."/>
            <person name="Sanscrainte N."/>
            <person name="Walker B."/>
            <person name="Young S.K."/>
            <person name="Zeng Q."/>
            <person name="Gargeya S."/>
            <person name="Fitzgerald M."/>
            <person name="Haas B."/>
            <person name="Abouelleil A."/>
            <person name="Alvarado L."/>
            <person name="Arachchi H.M."/>
            <person name="Berlin A.M."/>
            <person name="Chapman S.B."/>
            <person name="Dewar J."/>
            <person name="Goldberg J."/>
            <person name="Griggs A."/>
            <person name="Gujja S."/>
            <person name="Hansen M."/>
            <person name="Howarth C."/>
            <person name="Imamovic A."/>
            <person name="Larimer J."/>
            <person name="McCowan C."/>
            <person name="Murphy C."/>
            <person name="Neiman D."/>
            <person name="Pearson M."/>
            <person name="Priest M."/>
            <person name="Roberts A."/>
            <person name="Saif S."/>
            <person name="Shea T."/>
            <person name="Sisk P."/>
            <person name="Sykes S."/>
            <person name="Wortman J."/>
            <person name="Nusbaum C."/>
            <person name="Birren B."/>
        </authorList>
    </citation>
    <scope>NUCLEOTIDE SEQUENCE [LARGE SCALE GENOMIC DNA]</scope>
    <source>
        <strain evidence="2 3">PRA339</strain>
    </source>
</reference>